<keyword evidence="7" id="KW-1185">Reference proteome</keyword>
<dbReference type="Gene3D" id="2.130.10.10">
    <property type="entry name" value="YVTN repeat-like/Quinoprotein amine dehydrogenase"/>
    <property type="match status" value="2"/>
</dbReference>
<keyword evidence="1 5" id="KW-0853">WD repeat</keyword>
<dbReference type="Gene3D" id="3.40.50.720">
    <property type="entry name" value="NAD(P)-binding Rossmann-like Domain"/>
    <property type="match status" value="1"/>
</dbReference>
<dbReference type="InterPro" id="IPR015943">
    <property type="entry name" value="WD40/YVTN_repeat-like_dom_sf"/>
</dbReference>
<keyword evidence="3" id="KW-0521">NADP</keyword>
<dbReference type="PRINTS" id="PR00080">
    <property type="entry name" value="SDRFAMILY"/>
</dbReference>
<dbReference type="InterPro" id="IPR036322">
    <property type="entry name" value="WD40_repeat_dom_sf"/>
</dbReference>
<dbReference type="InterPro" id="IPR020904">
    <property type="entry name" value="Sc_DH/Rdtase_CS"/>
</dbReference>
<dbReference type="PRINTS" id="PR00081">
    <property type="entry name" value="GDHRDH"/>
</dbReference>
<dbReference type="PANTHER" id="PTHR22839:SF0">
    <property type="entry name" value="THO COMPLEX SUBUNIT 3"/>
    <property type="match status" value="1"/>
</dbReference>
<evidence type="ECO:0000256" key="1">
    <source>
        <dbReference type="ARBA" id="ARBA00022574"/>
    </source>
</evidence>
<evidence type="ECO:0000313" key="7">
    <source>
        <dbReference type="Proteomes" id="UP000799428"/>
    </source>
</evidence>
<dbReference type="GO" id="GO:0006406">
    <property type="term" value="P:mRNA export from nucleus"/>
    <property type="evidence" value="ECO:0007669"/>
    <property type="project" value="InterPro"/>
</dbReference>
<dbReference type="SUPFAM" id="SSF51735">
    <property type="entry name" value="NAD(P)-binding Rossmann-fold domains"/>
    <property type="match status" value="1"/>
</dbReference>
<dbReference type="EMBL" id="MU005775">
    <property type="protein sequence ID" value="KAF2706917.1"/>
    <property type="molecule type" value="Genomic_DNA"/>
</dbReference>
<dbReference type="Pfam" id="PF00400">
    <property type="entry name" value="WD40"/>
    <property type="match status" value="4"/>
</dbReference>
<dbReference type="GO" id="GO:0000445">
    <property type="term" value="C:THO complex part of transcription export complex"/>
    <property type="evidence" value="ECO:0007669"/>
    <property type="project" value="TreeGrafter"/>
</dbReference>
<dbReference type="Proteomes" id="UP000799428">
    <property type="component" value="Unassembled WGS sequence"/>
</dbReference>
<dbReference type="PROSITE" id="PS00061">
    <property type="entry name" value="ADH_SHORT"/>
    <property type="match status" value="1"/>
</dbReference>
<dbReference type="PROSITE" id="PS00678">
    <property type="entry name" value="WD_REPEATS_1"/>
    <property type="match status" value="1"/>
</dbReference>
<comment type="similarity">
    <text evidence="4">Belongs to the THOC3 family.</text>
</comment>
<dbReference type="InterPro" id="IPR040132">
    <property type="entry name" value="Tex1/THOC3"/>
</dbReference>
<reference evidence="6" key="1">
    <citation type="journal article" date="2020" name="Stud. Mycol.">
        <title>101 Dothideomycetes genomes: a test case for predicting lifestyles and emergence of pathogens.</title>
        <authorList>
            <person name="Haridas S."/>
            <person name="Albert R."/>
            <person name="Binder M."/>
            <person name="Bloem J."/>
            <person name="Labutti K."/>
            <person name="Salamov A."/>
            <person name="Andreopoulos B."/>
            <person name="Baker S."/>
            <person name="Barry K."/>
            <person name="Bills G."/>
            <person name="Bluhm B."/>
            <person name="Cannon C."/>
            <person name="Castanera R."/>
            <person name="Culley D."/>
            <person name="Daum C."/>
            <person name="Ezra D."/>
            <person name="Gonzalez J."/>
            <person name="Henrissat B."/>
            <person name="Kuo A."/>
            <person name="Liang C."/>
            <person name="Lipzen A."/>
            <person name="Lutzoni F."/>
            <person name="Magnuson J."/>
            <person name="Mondo S."/>
            <person name="Nolan M."/>
            <person name="Ohm R."/>
            <person name="Pangilinan J."/>
            <person name="Park H.-J."/>
            <person name="Ramirez L."/>
            <person name="Alfaro M."/>
            <person name="Sun H."/>
            <person name="Tritt A."/>
            <person name="Yoshinaga Y."/>
            <person name="Zwiers L.-H."/>
            <person name="Turgeon B."/>
            <person name="Goodwin S."/>
            <person name="Spatafora J."/>
            <person name="Crous P."/>
            <person name="Grigoriev I."/>
        </authorList>
    </citation>
    <scope>NUCLEOTIDE SEQUENCE</scope>
    <source>
        <strain evidence="6">CBS 279.74</strain>
    </source>
</reference>
<dbReference type="SMART" id="SM00320">
    <property type="entry name" value="WD40"/>
    <property type="match status" value="6"/>
</dbReference>
<dbReference type="InterPro" id="IPR036291">
    <property type="entry name" value="NAD(P)-bd_dom_sf"/>
</dbReference>
<dbReference type="SUPFAM" id="SSF50978">
    <property type="entry name" value="WD40 repeat-like"/>
    <property type="match status" value="1"/>
</dbReference>
<evidence type="ECO:0000256" key="2">
    <source>
        <dbReference type="ARBA" id="ARBA00022737"/>
    </source>
</evidence>
<keyword evidence="2" id="KW-0677">Repeat</keyword>
<dbReference type="CDD" id="cd05233">
    <property type="entry name" value="SDR_c"/>
    <property type="match status" value="1"/>
</dbReference>
<sequence length="682" mass="72306">MAPPARARSLGKSGFSPVFSKLKTISYVDNVRPNAPVSSSHFIRTISWNAPGTFIATGAADRTLRIWNPEKPNFKNSTELRAVGVSGATALERVAFHPINENELASCSTDGFVRFWDVRSKASVGEVKVGEQPFTLAWKPDGTEIVAGRKDNLLVQVDRTALKVVAEHQQNVQTNQTAFDWTGTRLFLTSGDGCVKIMKYPTFETEIMLTAHTSSCFAVNISPSGEYMSAGGGDGLVSFWDTQEWICVRTLNMTQGPVRSVDFSFDGSYIAAGADGTEEKKLQIAHVETGEYVHTIDLPQPAAHVAWHPCKYVLAYSADSGGLKIVVLRLSAHDGTSPSPKHSKFSELPPPPLPGENMDVQAYLDPAALFSAKGLVIVITGGGSGIGLAIASALYQNNAAKIYLLGRRTGTLEAGIKTLESSPSAPKTSSSSSSSSVLSAISCDVTNIDSISAAVAQITKETGYVDVLINNAGVTGPQNGAALYGAKSIDELRDIMLKDWEGWENCMAINTQSVVGVSAAFLPLLDAANTRRGWAKGKVEGTGNPRKQDTSVLKDIDVAADDDRLSHIITVASVASFMRQATAGLAYNATKAGAAQLGKILASVFAPWGIRSNVVCPGPYPSEMTSGRDGKFGTNQVPQGRMGNVNDIAGLALFLIGKGGAYVNGTVQISDGGRLSVFPSTY</sequence>
<dbReference type="PANTHER" id="PTHR22839">
    <property type="entry name" value="THO COMPLEX SUBUNIT 3 THO3"/>
    <property type="match status" value="1"/>
</dbReference>
<accession>A0A6G1K3G4</accession>
<dbReference type="InterPro" id="IPR001680">
    <property type="entry name" value="WD40_rpt"/>
</dbReference>
<proteinExistence type="inferred from homology"/>
<evidence type="ECO:0000256" key="4">
    <source>
        <dbReference type="ARBA" id="ARBA00046343"/>
    </source>
</evidence>
<dbReference type="OrthoDB" id="340259at2759"/>
<dbReference type="PROSITE" id="PS50294">
    <property type="entry name" value="WD_REPEATS_REGION"/>
    <property type="match status" value="2"/>
</dbReference>
<feature type="repeat" description="WD" evidence="5">
    <location>
        <begin position="209"/>
        <end position="250"/>
    </location>
</feature>
<gene>
    <name evidence="6" type="ORF">K504DRAFT_412596</name>
</gene>
<name>A0A6G1K3G4_9PLEO</name>
<organism evidence="6 7">
    <name type="scientific">Pleomassaria siparia CBS 279.74</name>
    <dbReference type="NCBI Taxonomy" id="1314801"/>
    <lineage>
        <taxon>Eukaryota</taxon>
        <taxon>Fungi</taxon>
        <taxon>Dikarya</taxon>
        <taxon>Ascomycota</taxon>
        <taxon>Pezizomycotina</taxon>
        <taxon>Dothideomycetes</taxon>
        <taxon>Pleosporomycetidae</taxon>
        <taxon>Pleosporales</taxon>
        <taxon>Pleomassariaceae</taxon>
        <taxon>Pleomassaria</taxon>
    </lineage>
</organism>
<evidence type="ECO:0000256" key="5">
    <source>
        <dbReference type="PROSITE-ProRule" id="PRU00221"/>
    </source>
</evidence>
<evidence type="ECO:0000313" key="6">
    <source>
        <dbReference type="EMBL" id="KAF2706917.1"/>
    </source>
</evidence>
<feature type="repeat" description="WD" evidence="5">
    <location>
        <begin position="43"/>
        <end position="68"/>
    </location>
</feature>
<dbReference type="Pfam" id="PF00106">
    <property type="entry name" value="adh_short"/>
    <property type="match status" value="1"/>
</dbReference>
<evidence type="ECO:0000256" key="3">
    <source>
        <dbReference type="ARBA" id="ARBA00022857"/>
    </source>
</evidence>
<dbReference type="InterPro" id="IPR019775">
    <property type="entry name" value="WD40_repeat_CS"/>
</dbReference>
<dbReference type="AlphaFoldDB" id="A0A6G1K3G4"/>
<dbReference type="Pfam" id="PF13561">
    <property type="entry name" value="adh_short_C2"/>
    <property type="match status" value="1"/>
</dbReference>
<dbReference type="InterPro" id="IPR002347">
    <property type="entry name" value="SDR_fam"/>
</dbReference>
<feature type="repeat" description="WD" evidence="5">
    <location>
        <begin position="94"/>
        <end position="126"/>
    </location>
</feature>
<protein>
    <submittedName>
        <fullName evidence="6">WD40 repeat-like protein</fullName>
    </submittedName>
</protein>
<dbReference type="PROSITE" id="PS50082">
    <property type="entry name" value="WD_REPEATS_2"/>
    <property type="match status" value="3"/>
</dbReference>